<gene>
    <name evidence="1" type="ORF">COU05_01880</name>
</gene>
<organism evidence="1 2">
    <name type="scientific">bacterium (Candidatus Gribaldobacteria) CG10_big_fil_rev_8_21_14_0_10_37_21</name>
    <dbReference type="NCBI Taxonomy" id="2014275"/>
    <lineage>
        <taxon>Bacteria</taxon>
        <taxon>Candidatus Gribaldobacteria</taxon>
    </lineage>
</organism>
<protein>
    <recommendedName>
        <fullName evidence="3">Nudix hydrolase domain-containing protein</fullName>
    </recommendedName>
</protein>
<evidence type="ECO:0008006" key="3">
    <source>
        <dbReference type="Google" id="ProtNLM"/>
    </source>
</evidence>
<sequence>MNPNEEILVIKRDIIFKDTIWQGLKTDNLEHFLDIIKNNFEFKRRGDVENDPSFQQIIPYILFNFENKYFLYKYLEKAGEQRLINDYMLGVAGHINPVDNKQENTIEAGMMREWEEEVDFQGNLLEKKLIGILNDDSRPVEAVHLGLVYLFKGDSAKIVVKEKETIKGEMMTLPEIALCMEKSGGWAPIIYHSYLKTL</sequence>
<comment type="caution">
    <text evidence="1">The sequence shown here is derived from an EMBL/GenBank/DDBJ whole genome shotgun (WGS) entry which is preliminary data.</text>
</comment>
<reference evidence="2" key="1">
    <citation type="submission" date="2017-09" db="EMBL/GenBank/DDBJ databases">
        <title>Depth-based differentiation of microbial function through sediment-hosted aquifers and enrichment of novel symbionts in the deep terrestrial subsurface.</title>
        <authorList>
            <person name="Probst A.J."/>
            <person name="Ladd B."/>
            <person name="Jarett J.K."/>
            <person name="Geller-Mcgrath D.E."/>
            <person name="Sieber C.M.K."/>
            <person name="Emerson J.B."/>
            <person name="Anantharaman K."/>
            <person name="Thomas B.C."/>
            <person name="Malmstrom R."/>
            <person name="Stieglmeier M."/>
            <person name="Klingl A."/>
            <person name="Woyke T."/>
            <person name="Ryan C.M."/>
            <person name="Banfield J.F."/>
        </authorList>
    </citation>
    <scope>NUCLEOTIDE SEQUENCE [LARGE SCALE GENOMIC DNA]</scope>
</reference>
<dbReference type="InterPro" id="IPR015797">
    <property type="entry name" value="NUDIX_hydrolase-like_dom_sf"/>
</dbReference>
<evidence type="ECO:0000313" key="2">
    <source>
        <dbReference type="Proteomes" id="UP000230132"/>
    </source>
</evidence>
<dbReference type="Proteomes" id="UP000230132">
    <property type="component" value="Unassembled WGS sequence"/>
</dbReference>
<proteinExistence type="predicted"/>
<evidence type="ECO:0000313" key="1">
    <source>
        <dbReference type="EMBL" id="PIR90459.1"/>
    </source>
</evidence>
<dbReference type="AlphaFoldDB" id="A0A2H0UW92"/>
<accession>A0A2H0UW92</accession>
<dbReference type="Gene3D" id="3.90.79.10">
    <property type="entry name" value="Nucleoside Triphosphate Pyrophosphohydrolase"/>
    <property type="match status" value="1"/>
</dbReference>
<dbReference type="SUPFAM" id="SSF55811">
    <property type="entry name" value="Nudix"/>
    <property type="match status" value="1"/>
</dbReference>
<dbReference type="EMBL" id="PFAX01000021">
    <property type="protein sequence ID" value="PIR90459.1"/>
    <property type="molecule type" value="Genomic_DNA"/>
</dbReference>
<name>A0A2H0UW92_9BACT</name>